<dbReference type="EMBL" id="JBBMFP010000020">
    <property type="protein sequence ID" value="MEQ2433095.1"/>
    <property type="molecule type" value="Genomic_DNA"/>
</dbReference>
<protein>
    <submittedName>
        <fullName evidence="1">DUF6075 family protein</fullName>
    </submittedName>
</protein>
<proteinExistence type="predicted"/>
<keyword evidence="2" id="KW-1185">Reference proteome</keyword>
<dbReference type="Pfam" id="PF19552">
    <property type="entry name" value="DUF6075"/>
    <property type="match status" value="1"/>
</dbReference>
<sequence>MTNTALGAKKEKVTHTITFKNKEHEKFYFEYLSKCRYQDAYHKALVYCLGIDRDTRNNVDRIYDFKTGLVKTECLCEGWQTSGSVRIVRMAFNLYCNGTPSVGDYKDAADQLSECREYTVEELFCCGYARYFWEAVKIRYPEYCFYQDWEDLYAEN</sequence>
<accession>A0ABV1DSX3</accession>
<comment type="caution">
    <text evidence="1">The sequence shown here is derived from an EMBL/GenBank/DDBJ whole genome shotgun (WGS) entry which is preliminary data.</text>
</comment>
<dbReference type="Proteomes" id="UP001457898">
    <property type="component" value="Unassembled WGS sequence"/>
</dbReference>
<name>A0ABV1DSX3_9FIRM</name>
<evidence type="ECO:0000313" key="1">
    <source>
        <dbReference type="EMBL" id="MEQ2433095.1"/>
    </source>
</evidence>
<evidence type="ECO:0000313" key="2">
    <source>
        <dbReference type="Proteomes" id="UP001457898"/>
    </source>
</evidence>
<gene>
    <name evidence="1" type="ORF">WMO65_19035</name>
</gene>
<dbReference type="RefSeq" id="WP_303003598.1">
    <property type="nucleotide sequence ID" value="NZ_JBBMFP010000020.1"/>
</dbReference>
<reference evidence="1 2" key="1">
    <citation type="submission" date="2024-03" db="EMBL/GenBank/DDBJ databases">
        <title>Human intestinal bacterial collection.</title>
        <authorList>
            <person name="Pauvert C."/>
            <person name="Hitch T.C.A."/>
            <person name="Clavel T."/>
        </authorList>
    </citation>
    <scope>NUCLEOTIDE SEQUENCE [LARGE SCALE GENOMIC DNA]</scope>
    <source>
        <strain evidence="1 2">CLA-SR-H028</strain>
    </source>
</reference>
<dbReference type="InterPro" id="IPR045721">
    <property type="entry name" value="DUF6075"/>
</dbReference>
<organism evidence="1 2">
    <name type="scientific">Blautia caccae</name>
    <dbReference type="NCBI Taxonomy" id="3133175"/>
    <lineage>
        <taxon>Bacteria</taxon>
        <taxon>Bacillati</taxon>
        <taxon>Bacillota</taxon>
        <taxon>Clostridia</taxon>
        <taxon>Lachnospirales</taxon>
        <taxon>Lachnospiraceae</taxon>
        <taxon>Blautia</taxon>
    </lineage>
</organism>